<dbReference type="GO" id="GO:0008168">
    <property type="term" value="F:methyltransferase activity"/>
    <property type="evidence" value="ECO:0007669"/>
    <property type="project" value="UniProtKB-KW"/>
</dbReference>
<evidence type="ECO:0000259" key="1">
    <source>
        <dbReference type="Pfam" id="PF05050"/>
    </source>
</evidence>
<proteinExistence type="predicted"/>
<dbReference type="Pfam" id="PF05050">
    <property type="entry name" value="Methyltransf_21"/>
    <property type="match status" value="1"/>
</dbReference>
<sequence>MGIGTRKLVRRITKQLSPTAYCRYVNFILALKGRKIRLHPMEAGYYKVTDGPDHLAICRRERHVRSKNGIDHGIAALAAVYHLDKIGLSAGDLLIDCGANIGELGVWAKGRGASYIAFEPETLEADCCDQNAFGGDTRTNRMALWHEEGELTFYSKPESADSSVFEIKKYNTTKTVPARRLDAVVGDLDRYGTIVLKVEAEGAEPEVLEGATGILPQVQYVTVDCGYERGVQQSHTFIEVNATLTRCGFRPKLANFQDRTTILYENLALTHKIASTAAA</sequence>
<dbReference type="GO" id="GO:0032259">
    <property type="term" value="P:methylation"/>
    <property type="evidence" value="ECO:0007669"/>
    <property type="project" value="UniProtKB-KW"/>
</dbReference>
<dbReference type="Gene3D" id="3.40.50.150">
    <property type="entry name" value="Vaccinia Virus protein VP39"/>
    <property type="match status" value="1"/>
</dbReference>
<dbReference type="RefSeq" id="WP_140828300.1">
    <property type="nucleotide sequence ID" value="NZ_VFYP01000001.1"/>
</dbReference>
<dbReference type="InterPro" id="IPR006342">
    <property type="entry name" value="FkbM_mtfrase"/>
</dbReference>
<evidence type="ECO:0000313" key="2">
    <source>
        <dbReference type="EMBL" id="TPP11567.1"/>
    </source>
</evidence>
<reference evidence="2 3" key="1">
    <citation type="submission" date="2019-06" db="EMBL/GenBank/DDBJ databases">
        <title>Rhizobium sp. CL12 isolated from roots of soybean.</title>
        <authorList>
            <person name="Wang C."/>
        </authorList>
    </citation>
    <scope>NUCLEOTIDE SEQUENCE [LARGE SCALE GENOMIC DNA]</scope>
    <source>
        <strain evidence="2 3">CL12</strain>
    </source>
</reference>
<dbReference type="InterPro" id="IPR029063">
    <property type="entry name" value="SAM-dependent_MTases_sf"/>
</dbReference>
<dbReference type="InterPro" id="IPR052514">
    <property type="entry name" value="SAM-dependent_MTase"/>
</dbReference>
<organism evidence="2 3">
    <name type="scientific">Rhizobium glycinendophyticum</name>
    <dbReference type="NCBI Taxonomy" id="2589807"/>
    <lineage>
        <taxon>Bacteria</taxon>
        <taxon>Pseudomonadati</taxon>
        <taxon>Pseudomonadota</taxon>
        <taxon>Alphaproteobacteria</taxon>
        <taxon>Hyphomicrobiales</taxon>
        <taxon>Rhizobiaceae</taxon>
        <taxon>Rhizobium/Agrobacterium group</taxon>
        <taxon>Rhizobium</taxon>
    </lineage>
</organism>
<keyword evidence="2" id="KW-0489">Methyltransferase</keyword>
<keyword evidence="3" id="KW-1185">Reference proteome</keyword>
<gene>
    <name evidence="2" type="ORF">FJQ55_12420</name>
</gene>
<dbReference type="NCBIfam" id="TIGR01444">
    <property type="entry name" value="fkbM_fam"/>
    <property type="match status" value="1"/>
</dbReference>
<dbReference type="PANTHER" id="PTHR34203:SF15">
    <property type="entry name" value="SLL1173 PROTEIN"/>
    <property type="match status" value="1"/>
</dbReference>
<dbReference type="Proteomes" id="UP000316429">
    <property type="component" value="Unassembled WGS sequence"/>
</dbReference>
<dbReference type="EMBL" id="VFYP01000001">
    <property type="protein sequence ID" value="TPP11567.1"/>
    <property type="molecule type" value="Genomic_DNA"/>
</dbReference>
<name>A0A504UCX6_9HYPH</name>
<keyword evidence="2" id="KW-0808">Transferase</keyword>
<protein>
    <submittedName>
        <fullName evidence="2">FkbM family methyltransferase</fullName>
    </submittedName>
</protein>
<dbReference type="SUPFAM" id="SSF53335">
    <property type="entry name" value="S-adenosyl-L-methionine-dependent methyltransferases"/>
    <property type="match status" value="1"/>
</dbReference>
<dbReference type="PANTHER" id="PTHR34203">
    <property type="entry name" value="METHYLTRANSFERASE, FKBM FAMILY PROTEIN"/>
    <property type="match status" value="1"/>
</dbReference>
<comment type="caution">
    <text evidence="2">The sequence shown here is derived from an EMBL/GenBank/DDBJ whole genome shotgun (WGS) entry which is preliminary data.</text>
</comment>
<evidence type="ECO:0000313" key="3">
    <source>
        <dbReference type="Proteomes" id="UP000316429"/>
    </source>
</evidence>
<dbReference type="AlphaFoldDB" id="A0A504UCX6"/>
<dbReference type="OrthoDB" id="4104638at2"/>
<accession>A0A504UCX6</accession>
<feature type="domain" description="Methyltransferase FkbM" evidence="1">
    <location>
        <begin position="96"/>
        <end position="250"/>
    </location>
</feature>